<dbReference type="Proteomes" id="UP000287651">
    <property type="component" value="Unassembled WGS sequence"/>
</dbReference>
<proteinExistence type="predicted"/>
<evidence type="ECO:0000313" key="2">
    <source>
        <dbReference type="Proteomes" id="UP000287651"/>
    </source>
</evidence>
<evidence type="ECO:0000313" key="1">
    <source>
        <dbReference type="EMBL" id="RRT68179.1"/>
    </source>
</evidence>
<gene>
    <name evidence="1" type="ORF">B296_00016913</name>
</gene>
<reference evidence="1 2" key="1">
    <citation type="journal article" date="2014" name="Agronomy (Basel)">
        <title>A Draft Genome Sequence for Ensete ventricosum, the Drought-Tolerant Tree Against Hunger.</title>
        <authorList>
            <person name="Harrison J."/>
            <person name="Moore K.A."/>
            <person name="Paszkiewicz K."/>
            <person name="Jones T."/>
            <person name="Grant M."/>
            <person name="Ambacheew D."/>
            <person name="Muzemil S."/>
            <person name="Studholme D.J."/>
        </authorList>
    </citation>
    <scope>NUCLEOTIDE SEQUENCE [LARGE SCALE GENOMIC DNA]</scope>
</reference>
<organism evidence="1 2">
    <name type="scientific">Ensete ventricosum</name>
    <name type="common">Abyssinian banana</name>
    <name type="synonym">Musa ensete</name>
    <dbReference type="NCBI Taxonomy" id="4639"/>
    <lineage>
        <taxon>Eukaryota</taxon>
        <taxon>Viridiplantae</taxon>
        <taxon>Streptophyta</taxon>
        <taxon>Embryophyta</taxon>
        <taxon>Tracheophyta</taxon>
        <taxon>Spermatophyta</taxon>
        <taxon>Magnoliopsida</taxon>
        <taxon>Liliopsida</taxon>
        <taxon>Zingiberales</taxon>
        <taxon>Musaceae</taxon>
        <taxon>Ensete</taxon>
    </lineage>
</organism>
<name>A0A426ZW03_ENSVE</name>
<accession>A0A426ZW03</accession>
<dbReference type="AlphaFoldDB" id="A0A426ZW03"/>
<sequence length="111" mass="12583">MALEIGAKNSNIPIKFGYKRFSRRPGRVNCRKHLESWVLAVQPPSLGDFPTVNHPETRYRRFTHRSWVVQLLTAIDSRHVSRVRAVQPQLTNGLPVGISGRVVPSAFRILA</sequence>
<comment type="caution">
    <text evidence="1">The sequence shown here is derived from an EMBL/GenBank/DDBJ whole genome shotgun (WGS) entry which is preliminary data.</text>
</comment>
<protein>
    <submittedName>
        <fullName evidence="1">Uncharacterized protein</fullName>
    </submittedName>
</protein>
<dbReference type="EMBL" id="AMZH03004772">
    <property type="protein sequence ID" value="RRT68179.1"/>
    <property type="molecule type" value="Genomic_DNA"/>
</dbReference>